<feature type="compositionally biased region" description="Basic and acidic residues" evidence="1">
    <location>
        <begin position="121"/>
        <end position="134"/>
    </location>
</feature>
<feature type="region of interest" description="Disordered" evidence="1">
    <location>
        <begin position="111"/>
        <end position="134"/>
    </location>
</feature>
<name>A0AAV1GAM9_XYRNO</name>
<dbReference type="GO" id="GO:2001034">
    <property type="term" value="P:positive regulation of double-strand break repair via nonhomologous end joining"/>
    <property type="evidence" value="ECO:0007669"/>
    <property type="project" value="TreeGrafter"/>
</dbReference>
<dbReference type="GO" id="GO:2000042">
    <property type="term" value="P:negative regulation of double-strand break repair via homologous recombination"/>
    <property type="evidence" value="ECO:0007669"/>
    <property type="project" value="TreeGrafter"/>
</dbReference>
<organism evidence="2 3">
    <name type="scientific">Xyrichtys novacula</name>
    <name type="common">Pearly razorfish</name>
    <name type="synonym">Hemipteronotus novacula</name>
    <dbReference type="NCBI Taxonomy" id="13765"/>
    <lineage>
        <taxon>Eukaryota</taxon>
        <taxon>Metazoa</taxon>
        <taxon>Chordata</taxon>
        <taxon>Craniata</taxon>
        <taxon>Vertebrata</taxon>
        <taxon>Euteleostomi</taxon>
        <taxon>Actinopterygii</taxon>
        <taxon>Neopterygii</taxon>
        <taxon>Teleostei</taxon>
        <taxon>Neoteleostei</taxon>
        <taxon>Acanthomorphata</taxon>
        <taxon>Eupercaria</taxon>
        <taxon>Labriformes</taxon>
        <taxon>Labridae</taxon>
        <taxon>Xyrichtys</taxon>
    </lineage>
</organism>
<dbReference type="GO" id="GO:0045830">
    <property type="term" value="P:positive regulation of isotype switching"/>
    <property type="evidence" value="ECO:0007669"/>
    <property type="project" value="TreeGrafter"/>
</dbReference>
<proteinExistence type="predicted"/>
<evidence type="ECO:0000313" key="3">
    <source>
        <dbReference type="Proteomes" id="UP001178508"/>
    </source>
</evidence>
<dbReference type="Proteomes" id="UP001178508">
    <property type="component" value="Chromosome 12"/>
</dbReference>
<dbReference type="EMBL" id="OY660875">
    <property type="protein sequence ID" value="CAJ1069623.1"/>
    <property type="molecule type" value="Genomic_DNA"/>
</dbReference>
<accession>A0AAV1GAM9</accession>
<dbReference type="InterPro" id="IPR039996">
    <property type="entry name" value="Shieldin_RINN1"/>
</dbReference>
<evidence type="ECO:0000313" key="2">
    <source>
        <dbReference type="EMBL" id="CAJ1069623.1"/>
    </source>
</evidence>
<sequence>MKTTVSRPIGSSCVFLWSQLNHHEEEEDEEEEGSEGSRLMEDVVLHYWPGSAAGVSSLLQTTEKLLGSFPCRTPPVFAPWFPTTADSHLPIRPAKPAPIITCSGDLLVSDSRPHAHSAQRKQTEAEAERSVSEQFHKRMTIRASADPQKPEDGVCVPETQNHLLPPSLFNIPETEISRLSPDRLKHGPSFSNSPQKRTWSVFTQKEVLLQSPQSLSKHFQHTVSKHQLHLRQRAKWVISLHNCGGSRDIEQVWRSLSRCVRSSSRLPSCNANIQREQAEIWVFCDVVQAEQVGRFLKDELQLSGRISLSVHRLGHIFSM</sequence>
<dbReference type="PANTHER" id="PTHR41404:SF1">
    <property type="entry name" value="SHIELDIN COMPLEX SUBUNIT 3"/>
    <property type="match status" value="1"/>
</dbReference>
<dbReference type="CDD" id="cd22293">
    <property type="entry name" value="RBD_SHLD3_N"/>
    <property type="match status" value="1"/>
</dbReference>
<keyword evidence="3" id="KW-1185">Reference proteome</keyword>
<dbReference type="PANTHER" id="PTHR41404">
    <property type="entry name" value="SHIELDIN COMPLEX SUBUNIT 3"/>
    <property type="match status" value="1"/>
</dbReference>
<dbReference type="AlphaFoldDB" id="A0AAV1GAM9"/>
<evidence type="ECO:0000256" key="1">
    <source>
        <dbReference type="SAM" id="MobiDB-lite"/>
    </source>
</evidence>
<gene>
    <name evidence="2" type="ORF">XNOV1_A005066</name>
</gene>
<reference evidence="2" key="1">
    <citation type="submission" date="2023-08" db="EMBL/GenBank/DDBJ databases">
        <authorList>
            <person name="Alioto T."/>
            <person name="Alioto T."/>
            <person name="Gomez Garrido J."/>
        </authorList>
    </citation>
    <scope>NUCLEOTIDE SEQUENCE</scope>
</reference>
<protein>
    <submittedName>
        <fullName evidence="2">Shieldin complex subunit 3</fullName>
    </submittedName>
</protein>